<dbReference type="InterPro" id="IPR052989">
    <property type="entry name" value="Mg-chelatase_DI-like"/>
</dbReference>
<organism evidence="4 5">
    <name type="scientific">Methanocalculus taiwanensis</name>
    <dbReference type="NCBI Taxonomy" id="106207"/>
    <lineage>
        <taxon>Archaea</taxon>
        <taxon>Methanobacteriati</taxon>
        <taxon>Methanobacteriota</taxon>
        <taxon>Stenosarchaea group</taxon>
        <taxon>Methanomicrobia</taxon>
        <taxon>Methanomicrobiales</taxon>
        <taxon>Methanocalculaceae</taxon>
        <taxon>Methanocalculus</taxon>
    </lineage>
</organism>
<dbReference type="Gene3D" id="1.10.8.80">
    <property type="entry name" value="Magnesium chelatase subunit I, C-Terminal domain"/>
    <property type="match status" value="1"/>
</dbReference>
<dbReference type="SMART" id="SM00327">
    <property type="entry name" value="VWA"/>
    <property type="match status" value="1"/>
</dbReference>
<protein>
    <submittedName>
        <fullName evidence="4">VWA domain-containing protein</fullName>
    </submittedName>
</protein>
<comment type="similarity">
    <text evidence="1">Belongs to the Mg-chelatase subunits D/I family.</text>
</comment>
<dbReference type="InterPro" id="IPR036465">
    <property type="entry name" value="vWFA_dom_sf"/>
</dbReference>
<name>A0ABD4TJV5_9EURY</name>
<evidence type="ECO:0000313" key="5">
    <source>
        <dbReference type="Proteomes" id="UP001524383"/>
    </source>
</evidence>
<feature type="compositionally biased region" description="Acidic residues" evidence="2">
    <location>
        <begin position="331"/>
        <end position="343"/>
    </location>
</feature>
<feature type="compositionally biased region" description="Basic and acidic residues" evidence="2">
    <location>
        <begin position="319"/>
        <end position="330"/>
    </location>
</feature>
<dbReference type="CDD" id="cd00009">
    <property type="entry name" value="AAA"/>
    <property type="match status" value="1"/>
</dbReference>
<dbReference type="Proteomes" id="UP001524383">
    <property type="component" value="Unassembled WGS sequence"/>
</dbReference>
<dbReference type="PROSITE" id="PS50234">
    <property type="entry name" value="VWFA"/>
    <property type="match status" value="1"/>
</dbReference>
<proteinExistence type="inferred from homology"/>
<dbReference type="SMART" id="SM00382">
    <property type="entry name" value="AAA"/>
    <property type="match status" value="1"/>
</dbReference>
<dbReference type="SUPFAM" id="SSF52540">
    <property type="entry name" value="P-loop containing nucleoside triphosphate hydrolases"/>
    <property type="match status" value="1"/>
</dbReference>
<feature type="region of interest" description="Disordered" evidence="2">
    <location>
        <begin position="315"/>
        <end position="382"/>
    </location>
</feature>
<evidence type="ECO:0000256" key="2">
    <source>
        <dbReference type="SAM" id="MobiDB-lite"/>
    </source>
</evidence>
<keyword evidence="5" id="KW-1185">Reference proteome</keyword>
<feature type="compositionally biased region" description="Polar residues" evidence="2">
    <location>
        <begin position="355"/>
        <end position="370"/>
    </location>
</feature>
<dbReference type="Gene3D" id="3.40.50.410">
    <property type="entry name" value="von Willebrand factor, type A domain"/>
    <property type="match status" value="1"/>
</dbReference>
<dbReference type="InterPro" id="IPR003593">
    <property type="entry name" value="AAA+_ATPase"/>
</dbReference>
<dbReference type="InterPro" id="IPR041628">
    <property type="entry name" value="ChlI/MoxR_AAA_lid"/>
</dbReference>
<dbReference type="AlphaFoldDB" id="A0ABD4TJV5"/>
<dbReference type="Pfam" id="PF07728">
    <property type="entry name" value="AAA_5"/>
    <property type="match status" value="1"/>
</dbReference>
<dbReference type="Pfam" id="PF17863">
    <property type="entry name" value="AAA_lid_2"/>
    <property type="match status" value="1"/>
</dbReference>
<dbReference type="CDD" id="cd01451">
    <property type="entry name" value="vWA_Magnesium_chelatase"/>
    <property type="match status" value="1"/>
</dbReference>
<evidence type="ECO:0000259" key="3">
    <source>
        <dbReference type="PROSITE" id="PS50234"/>
    </source>
</evidence>
<dbReference type="EMBL" id="VOTZ01000019">
    <property type="protein sequence ID" value="MCQ1539076.1"/>
    <property type="molecule type" value="Genomic_DNA"/>
</dbReference>
<evidence type="ECO:0000313" key="4">
    <source>
        <dbReference type="EMBL" id="MCQ1539076.1"/>
    </source>
</evidence>
<reference evidence="4 5" key="1">
    <citation type="submission" date="2019-08" db="EMBL/GenBank/DDBJ databases">
        <authorList>
            <person name="Chen S.-C."/>
            <person name="Lai M.-C."/>
            <person name="You Y.-T."/>
        </authorList>
    </citation>
    <scope>NUCLEOTIDE SEQUENCE [LARGE SCALE GENOMIC DNA]</scope>
    <source>
        <strain evidence="4 5">P2F9704a</strain>
    </source>
</reference>
<dbReference type="PANTHER" id="PTHR35023">
    <property type="entry name" value="CHELATASE-RELATED"/>
    <property type="match status" value="1"/>
</dbReference>
<dbReference type="InterPro" id="IPR027417">
    <property type="entry name" value="P-loop_NTPase"/>
</dbReference>
<accession>A0ABD4TJV5</accession>
<dbReference type="Pfam" id="PF13519">
    <property type="entry name" value="VWA_2"/>
    <property type="match status" value="1"/>
</dbReference>
<dbReference type="SUPFAM" id="SSF53300">
    <property type="entry name" value="vWA-like"/>
    <property type="match status" value="1"/>
</dbReference>
<dbReference type="InterPro" id="IPR041702">
    <property type="entry name" value="BchD/ChlD_VWA"/>
</dbReference>
<evidence type="ECO:0000256" key="1">
    <source>
        <dbReference type="ARBA" id="ARBA00005799"/>
    </source>
</evidence>
<gene>
    <name evidence="4" type="ORF">FTO68_08800</name>
</gene>
<dbReference type="InterPro" id="IPR002035">
    <property type="entry name" value="VWF_A"/>
</dbReference>
<comment type="caution">
    <text evidence="4">The sequence shown here is derived from an EMBL/GenBank/DDBJ whole genome shotgun (WGS) entry which is preliminary data.</text>
</comment>
<dbReference type="PANTHER" id="PTHR35023:SF1">
    <property type="entry name" value="MG-PROTOPORPHYRIN IX CHELATASE"/>
    <property type="match status" value="1"/>
</dbReference>
<sequence length="653" mass="71553">MRSVPHHRTLPFTAIIGQKEMMRALLLNAINPGIGGVLIRGEKGTAKSTAVRALAGLLPEIKVVSGCPFSCDPEEDICHHYTNEEPVAITRKVRIVTLPLGATEDRVIGTLDLKRAIKEGIAALDPGILAAVHRGILYIDEVNLLDDHIIDILLDAAAMGVNTIEREGVSVSHHSRFILVGTMNPEEGELRPQLLDRFGLMVNVTGITDSDERVAVISAVEAWDRDPGKLTEEHVVRTEELKSAIIRAQEILPSVKVPDSLIRQVVNACLSLGISTHRADITVIRTAKTIAAFDGRVEVTAQDIKGAMSLALPHRMRKRPFEEPELKPESLDEMISDPPDDEEGKEKSEVDQPSGDGTSSPGSENTQQHPIGSGLHTAPIWKDQMPQRDLRKKARGHMIDTLTDDLRGRRTTIYQTPRWEKLVIDATIRAAAPWQFHREKNGNAIVINDGDLRRARRKGKAEIACVFVVDASGSMGAENRMQSAKGAILSLLKDSYIHRDRVGLVAFRGSTADIVLPLSRSPELALQRLREIPTGGRTPLGAGLMKGMEVLNREKRKKKDIIPMMMLISDGRANVGSGSIREELRMVSGYIASSGIRTVVLDTESVENGRILSLGYCREIADASQGAYYSIADLTPDAILSIAQREQYSFYGG</sequence>
<feature type="domain" description="VWFA" evidence="3">
    <location>
        <begin position="464"/>
        <end position="646"/>
    </location>
</feature>
<dbReference type="Gene3D" id="3.40.50.300">
    <property type="entry name" value="P-loop containing nucleotide triphosphate hydrolases"/>
    <property type="match status" value="1"/>
</dbReference>
<dbReference type="InterPro" id="IPR011704">
    <property type="entry name" value="ATPase_dyneun-rel_AAA"/>
</dbReference>